<name>A0A9K3NWT4_HELAN</name>
<dbReference type="Proteomes" id="UP000215914">
    <property type="component" value="Unassembled WGS sequence"/>
</dbReference>
<evidence type="ECO:0000313" key="1">
    <source>
        <dbReference type="EMBL" id="KAF5816262.1"/>
    </source>
</evidence>
<keyword evidence="2" id="KW-1185">Reference proteome</keyword>
<reference evidence="1" key="2">
    <citation type="submission" date="2020-06" db="EMBL/GenBank/DDBJ databases">
        <title>Helianthus annuus Genome sequencing and assembly Release 2.</title>
        <authorList>
            <person name="Gouzy J."/>
            <person name="Langlade N."/>
            <person name="Munos S."/>
        </authorList>
    </citation>
    <scope>NUCLEOTIDE SEQUENCE</scope>
    <source>
        <tissue evidence="1">Leaves</tissue>
    </source>
</reference>
<reference evidence="1" key="1">
    <citation type="journal article" date="2017" name="Nature">
        <title>The sunflower genome provides insights into oil metabolism, flowering and Asterid evolution.</title>
        <authorList>
            <person name="Badouin H."/>
            <person name="Gouzy J."/>
            <person name="Grassa C.J."/>
            <person name="Murat F."/>
            <person name="Staton S.E."/>
            <person name="Cottret L."/>
            <person name="Lelandais-Briere C."/>
            <person name="Owens G.L."/>
            <person name="Carrere S."/>
            <person name="Mayjonade B."/>
            <person name="Legrand L."/>
            <person name="Gill N."/>
            <person name="Kane N.C."/>
            <person name="Bowers J.E."/>
            <person name="Hubner S."/>
            <person name="Bellec A."/>
            <person name="Berard A."/>
            <person name="Berges H."/>
            <person name="Blanchet N."/>
            <person name="Boniface M.C."/>
            <person name="Brunel D."/>
            <person name="Catrice O."/>
            <person name="Chaidir N."/>
            <person name="Claudel C."/>
            <person name="Donnadieu C."/>
            <person name="Faraut T."/>
            <person name="Fievet G."/>
            <person name="Helmstetter N."/>
            <person name="King M."/>
            <person name="Knapp S.J."/>
            <person name="Lai Z."/>
            <person name="Le Paslier M.C."/>
            <person name="Lippi Y."/>
            <person name="Lorenzon L."/>
            <person name="Mandel J.R."/>
            <person name="Marage G."/>
            <person name="Marchand G."/>
            <person name="Marquand E."/>
            <person name="Bret-Mestries E."/>
            <person name="Morien E."/>
            <person name="Nambeesan S."/>
            <person name="Nguyen T."/>
            <person name="Pegot-Espagnet P."/>
            <person name="Pouilly N."/>
            <person name="Raftis F."/>
            <person name="Sallet E."/>
            <person name="Schiex T."/>
            <person name="Thomas J."/>
            <person name="Vandecasteele C."/>
            <person name="Vares D."/>
            <person name="Vear F."/>
            <person name="Vautrin S."/>
            <person name="Crespi M."/>
            <person name="Mangin B."/>
            <person name="Burke J.M."/>
            <person name="Salse J."/>
            <person name="Munos S."/>
            <person name="Vincourt P."/>
            <person name="Rieseberg L.H."/>
            <person name="Langlade N.B."/>
        </authorList>
    </citation>
    <scope>NUCLEOTIDE SEQUENCE</scope>
    <source>
        <tissue evidence="1">Leaves</tissue>
    </source>
</reference>
<organism evidence="1 2">
    <name type="scientific">Helianthus annuus</name>
    <name type="common">Common sunflower</name>
    <dbReference type="NCBI Taxonomy" id="4232"/>
    <lineage>
        <taxon>Eukaryota</taxon>
        <taxon>Viridiplantae</taxon>
        <taxon>Streptophyta</taxon>
        <taxon>Embryophyta</taxon>
        <taxon>Tracheophyta</taxon>
        <taxon>Spermatophyta</taxon>
        <taxon>Magnoliopsida</taxon>
        <taxon>eudicotyledons</taxon>
        <taxon>Gunneridae</taxon>
        <taxon>Pentapetalae</taxon>
        <taxon>asterids</taxon>
        <taxon>campanulids</taxon>
        <taxon>Asterales</taxon>
        <taxon>Asteraceae</taxon>
        <taxon>Asteroideae</taxon>
        <taxon>Heliantheae alliance</taxon>
        <taxon>Heliantheae</taxon>
        <taxon>Helianthus</taxon>
    </lineage>
</organism>
<sequence length="61" mass="6987">MKGTKYQVINQTKVEGLILYKWPNLIFIKIKQIKHAHTSVCACVGATRRGEEPPKPLFHLI</sequence>
<accession>A0A9K3NWT4</accession>
<evidence type="ECO:0000313" key="2">
    <source>
        <dbReference type="Proteomes" id="UP000215914"/>
    </source>
</evidence>
<dbReference type="AlphaFoldDB" id="A0A9K3NWT4"/>
<protein>
    <submittedName>
        <fullName evidence="1">Uncharacterized protein</fullName>
    </submittedName>
</protein>
<gene>
    <name evidence="1" type="ORF">HanXRQr2_Chr03g0132401</name>
</gene>
<proteinExistence type="predicted"/>
<dbReference type="EMBL" id="MNCJ02000318">
    <property type="protein sequence ID" value="KAF5816262.1"/>
    <property type="molecule type" value="Genomic_DNA"/>
</dbReference>
<dbReference type="Gramene" id="mRNA:HanXRQr2_Chr03g0132401">
    <property type="protein sequence ID" value="CDS:HanXRQr2_Chr03g0132401.1"/>
    <property type="gene ID" value="HanXRQr2_Chr03g0132401"/>
</dbReference>
<comment type="caution">
    <text evidence="1">The sequence shown here is derived from an EMBL/GenBank/DDBJ whole genome shotgun (WGS) entry which is preliminary data.</text>
</comment>